<dbReference type="FunFam" id="2.40.70.10:FF:000011">
    <property type="entry name" value="Aspartic protease"/>
    <property type="match status" value="1"/>
</dbReference>
<keyword evidence="5 9" id="KW-0378">Hydrolase</keyword>
<dbReference type="Gene3D" id="2.40.70.10">
    <property type="entry name" value="Acid Proteases"/>
    <property type="match status" value="2"/>
</dbReference>
<dbReference type="Pfam" id="PF00026">
    <property type="entry name" value="Asp"/>
    <property type="match status" value="1"/>
</dbReference>
<feature type="domain" description="Peptidase A1" evidence="11">
    <location>
        <begin position="69"/>
        <end position="392"/>
    </location>
</feature>
<dbReference type="Proteomes" id="UP000800092">
    <property type="component" value="Unassembled WGS sequence"/>
</dbReference>
<dbReference type="EMBL" id="ML991819">
    <property type="protein sequence ID" value="KAF2232068.1"/>
    <property type="molecule type" value="Genomic_DNA"/>
</dbReference>
<dbReference type="InterPro" id="IPR033121">
    <property type="entry name" value="PEPTIDASE_A1"/>
</dbReference>
<accession>A0A6A6H2K8</accession>
<evidence type="ECO:0000256" key="8">
    <source>
        <dbReference type="PIRSR" id="PIRSR601461-1"/>
    </source>
</evidence>
<keyword evidence="13" id="KW-1185">Reference proteome</keyword>
<dbReference type="CDD" id="cd05474">
    <property type="entry name" value="SAP_like"/>
    <property type="match status" value="1"/>
</dbReference>
<dbReference type="AlphaFoldDB" id="A0A6A6H2K8"/>
<dbReference type="InterPro" id="IPR001461">
    <property type="entry name" value="Aspartic_peptidase_A1"/>
</dbReference>
<comment type="similarity">
    <text evidence="1 9">Belongs to the peptidase A1 family.</text>
</comment>
<dbReference type="PRINTS" id="PR00792">
    <property type="entry name" value="PEPSIN"/>
</dbReference>
<sequence length="475" mass="50040">MKVLAAVALSVSFLSFAEAINLVKRENPAVVGAPIQRKRVSNDLERDRLRRRQNSKTVSENLDNEGTLYFANVTLGTPGQNLRLHIDTGSSDLWTNVASSQICESRDNPCSESGTYDPTQSSSWNFLNNDFNISYVDGSGSSGAYGTDDLQIGGVTLQNLQLGLGNSSTSQEGILGIGYQVNEVAVNRANAQPYANVPALMVQQGLINTNAYSLWLNDLDANTGNILFGGVNTDQYHGSLETVPVVQEEGTFAEFIIVLTAVGNKGTAATLASNQVIPVLLDSGSSLSYLPNDITQTIFNHYNAEYDDTQGAAFVDCNLANSDDSLVFTFSSPSISVGMSELVILAGYDARNNPQCILGIGPADDSTAVLGDTFLRSAYVVYDLHNNTISLAQTNFNATSDNIMEITNSSIPDATPVANAVSTANVGAGGARTGGIPHITNGPDSQGAASSVQAQSVWAIMGVVCASLILGALAL</sequence>
<organism evidence="12 13">
    <name type="scientific">Viridothelium virens</name>
    <name type="common">Speckled blister lichen</name>
    <name type="synonym">Trypethelium virens</name>
    <dbReference type="NCBI Taxonomy" id="1048519"/>
    <lineage>
        <taxon>Eukaryota</taxon>
        <taxon>Fungi</taxon>
        <taxon>Dikarya</taxon>
        <taxon>Ascomycota</taxon>
        <taxon>Pezizomycotina</taxon>
        <taxon>Dothideomycetes</taxon>
        <taxon>Dothideomycetes incertae sedis</taxon>
        <taxon>Trypetheliales</taxon>
        <taxon>Trypetheliaceae</taxon>
        <taxon>Viridothelium</taxon>
    </lineage>
</organism>
<evidence type="ECO:0000256" key="5">
    <source>
        <dbReference type="ARBA" id="ARBA00022801"/>
    </source>
</evidence>
<evidence type="ECO:0000313" key="12">
    <source>
        <dbReference type="EMBL" id="KAF2232068.1"/>
    </source>
</evidence>
<evidence type="ECO:0000256" key="1">
    <source>
        <dbReference type="ARBA" id="ARBA00007447"/>
    </source>
</evidence>
<dbReference type="OrthoDB" id="771136at2759"/>
<protein>
    <recommendedName>
        <fullName evidence="7">Probable aspartic-type endopeptidase OPSB</fullName>
    </recommendedName>
    <alternativeName>
        <fullName evidence="6">Probable aspartic-type endopeptidase opsB</fullName>
    </alternativeName>
</protein>
<name>A0A6A6H2K8_VIRVR</name>
<keyword evidence="3 10" id="KW-0732">Signal</keyword>
<dbReference type="GO" id="GO:0006508">
    <property type="term" value="P:proteolysis"/>
    <property type="evidence" value="ECO:0007669"/>
    <property type="project" value="UniProtKB-KW"/>
</dbReference>
<evidence type="ECO:0000313" key="13">
    <source>
        <dbReference type="Proteomes" id="UP000800092"/>
    </source>
</evidence>
<feature type="active site" evidence="8">
    <location>
        <position position="282"/>
    </location>
</feature>
<dbReference type="InterPro" id="IPR033876">
    <property type="entry name" value="SAP-like"/>
</dbReference>
<dbReference type="InterPro" id="IPR021109">
    <property type="entry name" value="Peptidase_aspartic_dom_sf"/>
</dbReference>
<dbReference type="PANTHER" id="PTHR47966:SF65">
    <property type="entry name" value="ASPARTIC-TYPE ENDOPEPTIDASE"/>
    <property type="match status" value="1"/>
</dbReference>
<reference evidence="12" key="1">
    <citation type="journal article" date="2020" name="Stud. Mycol.">
        <title>101 Dothideomycetes genomes: a test case for predicting lifestyles and emergence of pathogens.</title>
        <authorList>
            <person name="Haridas S."/>
            <person name="Albert R."/>
            <person name="Binder M."/>
            <person name="Bloem J."/>
            <person name="Labutti K."/>
            <person name="Salamov A."/>
            <person name="Andreopoulos B."/>
            <person name="Baker S."/>
            <person name="Barry K."/>
            <person name="Bills G."/>
            <person name="Bluhm B."/>
            <person name="Cannon C."/>
            <person name="Castanera R."/>
            <person name="Culley D."/>
            <person name="Daum C."/>
            <person name="Ezra D."/>
            <person name="Gonzalez J."/>
            <person name="Henrissat B."/>
            <person name="Kuo A."/>
            <person name="Liang C."/>
            <person name="Lipzen A."/>
            <person name="Lutzoni F."/>
            <person name="Magnuson J."/>
            <person name="Mondo S."/>
            <person name="Nolan M."/>
            <person name="Ohm R."/>
            <person name="Pangilinan J."/>
            <person name="Park H.-J."/>
            <person name="Ramirez L."/>
            <person name="Alfaro M."/>
            <person name="Sun H."/>
            <person name="Tritt A."/>
            <person name="Yoshinaga Y."/>
            <person name="Zwiers L.-H."/>
            <person name="Turgeon B."/>
            <person name="Goodwin S."/>
            <person name="Spatafora J."/>
            <person name="Crous P."/>
            <person name="Grigoriev I."/>
        </authorList>
    </citation>
    <scope>NUCLEOTIDE SEQUENCE</scope>
    <source>
        <strain evidence="12">Tuck. ex Michener</strain>
    </source>
</reference>
<evidence type="ECO:0000256" key="7">
    <source>
        <dbReference type="ARBA" id="ARBA00068059"/>
    </source>
</evidence>
<evidence type="ECO:0000256" key="2">
    <source>
        <dbReference type="ARBA" id="ARBA00022670"/>
    </source>
</evidence>
<evidence type="ECO:0000256" key="9">
    <source>
        <dbReference type="RuleBase" id="RU000454"/>
    </source>
</evidence>
<evidence type="ECO:0000259" key="11">
    <source>
        <dbReference type="PROSITE" id="PS51767"/>
    </source>
</evidence>
<keyword evidence="4 9" id="KW-0064">Aspartyl protease</keyword>
<feature type="chain" id="PRO_5025684967" description="Probable aspartic-type endopeptidase OPSB" evidence="10">
    <location>
        <begin position="20"/>
        <end position="475"/>
    </location>
</feature>
<evidence type="ECO:0000256" key="6">
    <source>
        <dbReference type="ARBA" id="ARBA00067536"/>
    </source>
</evidence>
<evidence type="ECO:0000256" key="10">
    <source>
        <dbReference type="SAM" id="SignalP"/>
    </source>
</evidence>
<dbReference type="PROSITE" id="PS51767">
    <property type="entry name" value="PEPTIDASE_A1"/>
    <property type="match status" value="1"/>
</dbReference>
<evidence type="ECO:0000256" key="3">
    <source>
        <dbReference type="ARBA" id="ARBA00022729"/>
    </source>
</evidence>
<feature type="signal peptide" evidence="10">
    <location>
        <begin position="1"/>
        <end position="19"/>
    </location>
</feature>
<dbReference type="SUPFAM" id="SSF50630">
    <property type="entry name" value="Acid proteases"/>
    <property type="match status" value="1"/>
</dbReference>
<dbReference type="PANTHER" id="PTHR47966">
    <property type="entry name" value="BETA-SITE APP-CLEAVING ENZYME, ISOFORM A-RELATED"/>
    <property type="match status" value="1"/>
</dbReference>
<dbReference type="InterPro" id="IPR001969">
    <property type="entry name" value="Aspartic_peptidase_AS"/>
</dbReference>
<dbReference type="PROSITE" id="PS00141">
    <property type="entry name" value="ASP_PROTEASE"/>
    <property type="match status" value="1"/>
</dbReference>
<evidence type="ECO:0000256" key="4">
    <source>
        <dbReference type="ARBA" id="ARBA00022750"/>
    </source>
</evidence>
<proteinExistence type="inferred from homology"/>
<feature type="active site" evidence="8">
    <location>
        <position position="87"/>
    </location>
</feature>
<dbReference type="GO" id="GO:0004190">
    <property type="term" value="F:aspartic-type endopeptidase activity"/>
    <property type="evidence" value="ECO:0007669"/>
    <property type="project" value="UniProtKB-KW"/>
</dbReference>
<keyword evidence="2 9" id="KW-0645">Protease</keyword>
<gene>
    <name evidence="12" type="ORF">EV356DRAFT_505672</name>
</gene>